<protein>
    <recommendedName>
        <fullName evidence="2">Reverse transcriptase domain-containing protein</fullName>
    </recommendedName>
</protein>
<evidence type="ECO:0000259" key="2">
    <source>
        <dbReference type="PROSITE" id="PS50878"/>
    </source>
</evidence>
<proteinExistence type="predicted"/>
<dbReference type="SUPFAM" id="SSF56219">
    <property type="entry name" value="DNase I-like"/>
    <property type="match status" value="1"/>
</dbReference>
<dbReference type="SUPFAM" id="SSF56672">
    <property type="entry name" value="DNA/RNA polymerases"/>
    <property type="match status" value="1"/>
</dbReference>
<dbReference type="Proteomes" id="UP000596661">
    <property type="component" value="Chromosome 3"/>
</dbReference>
<organism evidence="3 4">
    <name type="scientific">Cannabis sativa</name>
    <name type="common">Hemp</name>
    <name type="synonym">Marijuana</name>
    <dbReference type="NCBI Taxonomy" id="3483"/>
    <lineage>
        <taxon>Eukaryota</taxon>
        <taxon>Viridiplantae</taxon>
        <taxon>Streptophyta</taxon>
        <taxon>Embryophyta</taxon>
        <taxon>Tracheophyta</taxon>
        <taxon>Spermatophyta</taxon>
        <taxon>Magnoliopsida</taxon>
        <taxon>eudicotyledons</taxon>
        <taxon>Gunneridae</taxon>
        <taxon>Pentapetalae</taxon>
        <taxon>rosids</taxon>
        <taxon>fabids</taxon>
        <taxon>Rosales</taxon>
        <taxon>Cannabaceae</taxon>
        <taxon>Cannabis</taxon>
    </lineage>
</organism>
<sequence>MAGKGNSKGKKTRPTSSDRVIKTRSMDAVLGVKELEIAEEDLQDEQVEQSMEQCSDAMEQCLAGKIYSPEETEALFQRRSEIRHDFSDWLQVANQTTQDVNSGKKISPPILRSGILRNLNTSFDNSVQQPEVRSATSKVKINFADIEDEVNYWQPSLVCYVIGANPPISILEGFAKRLWKDMVVKVGLLAKGIFIIRFQNLEQRDRVLQQGYVFFDRKPMVLKPWNPIDDFTKEEVTSVPTWVQLKGLTIKYWGETSLFKIVAQIGEPLQVDGITKNRDRLQYQRVLIQVSLAQTFPSTISFIDEHDHEVELEVKYEWITLVCYNCFGIGHSTDACRKKESKNDQGKQVWVPKKQQATQQVEKDAEGFQKVMKGKKVSMKSTSEQEPGRTEVCNRFQQLDRRIIVAWQPNVYSVDIGLCTSQLIHCTVIPKQRVGKFQVTCVYGFNDEKRRGELWSELEGLATNIADRWLVWGDFNEILFVNERIGRRARAIPSQRFKDCISQCNLEDLKYSGAFLTWNNKQKLEERIYSKIDRAMINPCWMNFFSSSEAVFLPELSFDHSPILVSIYKDYNTGKKPFRYFNMWKLAPQFENLVADSWHPGIMGSKMYQVVSKLRKLKAVLRKLNQEGFSEIHKEDIAARLALADVQTRLNKDPMNIDLIEEEHRAHHHYTQVHKAYSLFITQKAKLNWAKYGDENSAMFHASLKARRIQNKNFSIEDETGIWRDNPEGVQKAFLDYYMGLLGKSLPNRRHVHQSIVNLGPKLTQVHHEILSAPYTAEEVKDAAFSIPGDKAPGPDGFGSSFYQDCWQIFGKDTEEVVISFLNSGKILKEINATTITLIPKSVCPKSVADFRPISCCNVLYKIATKVICNRLRKIQPDLIAENQGGFVHGRYIAHNILVCQDLVRLYGRKNCKPSCMIKIDLRKAYDTVDWDFLEEMLVAFGFPIQFIQLIMNCIRTPKFSLLLNGSMCGFFEAKRGLRQGDPMSPLLFVPGMEYLSRIFKKIGEWPGFKFHDRCTALKLNHLCFADDLLVFCNGDFISAMLMLQGLKLFSSTSRLEPNVQKTSVYCLGIPELEVNQILEASNFSRSTLPFRYLGIPICSKRLSRGECQELLEKMTGRIRMWSSRNLSYMGRTTLINYVLLAIHTYWAQITILPKKLLKDIEAVCRSFLLKGTQETSSPGLVAWDKICQTKSAGGLGFRNIKEWNIAAMGRYVWDIASKKDCLFVKWIHNVYLKHGSWWDYDPPMDCCWS</sequence>
<dbReference type="InterPro" id="IPR036691">
    <property type="entry name" value="Endo/exonu/phosph_ase_sf"/>
</dbReference>
<dbReference type="EnsemblPlants" id="evm.model.03.683">
    <property type="protein sequence ID" value="cds.evm.model.03.683"/>
    <property type="gene ID" value="evm.TU.03.683"/>
</dbReference>
<dbReference type="InterPro" id="IPR000477">
    <property type="entry name" value="RT_dom"/>
</dbReference>
<reference evidence="3" key="2">
    <citation type="submission" date="2021-03" db="UniProtKB">
        <authorList>
            <consortium name="EnsemblPlants"/>
        </authorList>
    </citation>
    <scope>IDENTIFICATION</scope>
</reference>
<dbReference type="PANTHER" id="PTHR33116">
    <property type="entry name" value="REVERSE TRANSCRIPTASE ZINC-BINDING DOMAIN-CONTAINING PROTEIN-RELATED-RELATED"/>
    <property type="match status" value="1"/>
</dbReference>
<accession>A0A803P9Y8</accession>
<dbReference type="Pfam" id="PF14111">
    <property type="entry name" value="DUF4283"/>
    <property type="match status" value="1"/>
</dbReference>
<dbReference type="PANTHER" id="PTHR33116:SF84">
    <property type="entry name" value="RNA-DIRECTED DNA POLYMERASE"/>
    <property type="match status" value="1"/>
</dbReference>
<name>A0A803P9Y8_CANSA</name>
<dbReference type="Gene3D" id="3.60.10.10">
    <property type="entry name" value="Endonuclease/exonuclease/phosphatase"/>
    <property type="match status" value="1"/>
</dbReference>
<dbReference type="InterPro" id="IPR025558">
    <property type="entry name" value="DUF4283"/>
</dbReference>
<dbReference type="CDD" id="cd01650">
    <property type="entry name" value="RT_nLTR_like"/>
    <property type="match status" value="1"/>
</dbReference>
<evidence type="ECO:0000313" key="3">
    <source>
        <dbReference type="EnsemblPlants" id="cds.evm.model.03.683"/>
    </source>
</evidence>
<feature type="region of interest" description="Disordered" evidence="1">
    <location>
        <begin position="1"/>
        <end position="22"/>
    </location>
</feature>
<dbReference type="InterPro" id="IPR043502">
    <property type="entry name" value="DNA/RNA_pol_sf"/>
</dbReference>
<evidence type="ECO:0000256" key="1">
    <source>
        <dbReference type="SAM" id="MobiDB-lite"/>
    </source>
</evidence>
<feature type="domain" description="Reverse transcriptase" evidence="2">
    <location>
        <begin position="820"/>
        <end position="1098"/>
    </location>
</feature>
<dbReference type="AlphaFoldDB" id="A0A803P9Y8"/>
<dbReference type="EMBL" id="UZAU01000264">
    <property type="status" value="NOT_ANNOTATED_CDS"/>
    <property type="molecule type" value="Genomic_DNA"/>
</dbReference>
<reference evidence="3" key="1">
    <citation type="submission" date="2018-11" db="EMBL/GenBank/DDBJ databases">
        <authorList>
            <person name="Grassa J C."/>
        </authorList>
    </citation>
    <scope>NUCLEOTIDE SEQUENCE [LARGE SCALE GENOMIC DNA]</scope>
</reference>
<dbReference type="Pfam" id="PF00078">
    <property type="entry name" value="RVT_1"/>
    <property type="match status" value="1"/>
</dbReference>
<dbReference type="Gramene" id="evm.model.03.683">
    <property type="protein sequence ID" value="cds.evm.model.03.683"/>
    <property type="gene ID" value="evm.TU.03.683"/>
</dbReference>
<dbReference type="PROSITE" id="PS50878">
    <property type="entry name" value="RT_POL"/>
    <property type="match status" value="1"/>
</dbReference>
<keyword evidence="4" id="KW-1185">Reference proteome</keyword>
<evidence type="ECO:0000313" key="4">
    <source>
        <dbReference type="Proteomes" id="UP000596661"/>
    </source>
</evidence>